<dbReference type="EMBL" id="BPLQ01008377">
    <property type="protein sequence ID" value="GIY36877.1"/>
    <property type="molecule type" value="Genomic_DNA"/>
</dbReference>
<dbReference type="Proteomes" id="UP001054837">
    <property type="component" value="Unassembled WGS sequence"/>
</dbReference>
<proteinExistence type="predicted"/>
<evidence type="ECO:0000313" key="3">
    <source>
        <dbReference type="Proteomes" id="UP001054837"/>
    </source>
</evidence>
<reference evidence="2 3" key="1">
    <citation type="submission" date="2021-06" db="EMBL/GenBank/DDBJ databases">
        <title>Caerostris darwini draft genome.</title>
        <authorList>
            <person name="Kono N."/>
            <person name="Arakawa K."/>
        </authorList>
    </citation>
    <scope>NUCLEOTIDE SEQUENCE [LARGE SCALE GENOMIC DNA]</scope>
</reference>
<sequence length="115" mass="13336">MLNRKPPFHRKIKDECKWKTSPQSNTDLERYNLAERTLRRESSPKASLFQTDSEIRKDFISVTYTDISAEVSKILDVTLTSLTPPPHPPFYPRCLFQSPPLDTLQEKEENDTPVS</sequence>
<protein>
    <submittedName>
        <fullName evidence="2">Uncharacterized protein</fullName>
    </submittedName>
</protein>
<feature type="region of interest" description="Disordered" evidence="1">
    <location>
        <begin position="85"/>
        <end position="115"/>
    </location>
</feature>
<accession>A0AAV4STY9</accession>
<dbReference type="AlphaFoldDB" id="A0AAV4STY9"/>
<evidence type="ECO:0000256" key="1">
    <source>
        <dbReference type="SAM" id="MobiDB-lite"/>
    </source>
</evidence>
<comment type="caution">
    <text evidence="2">The sequence shown here is derived from an EMBL/GenBank/DDBJ whole genome shotgun (WGS) entry which is preliminary data.</text>
</comment>
<keyword evidence="3" id="KW-1185">Reference proteome</keyword>
<gene>
    <name evidence="2" type="ORF">CDAR_376921</name>
</gene>
<name>A0AAV4STY9_9ARAC</name>
<organism evidence="2 3">
    <name type="scientific">Caerostris darwini</name>
    <dbReference type="NCBI Taxonomy" id="1538125"/>
    <lineage>
        <taxon>Eukaryota</taxon>
        <taxon>Metazoa</taxon>
        <taxon>Ecdysozoa</taxon>
        <taxon>Arthropoda</taxon>
        <taxon>Chelicerata</taxon>
        <taxon>Arachnida</taxon>
        <taxon>Araneae</taxon>
        <taxon>Araneomorphae</taxon>
        <taxon>Entelegynae</taxon>
        <taxon>Araneoidea</taxon>
        <taxon>Araneidae</taxon>
        <taxon>Caerostris</taxon>
    </lineage>
</organism>
<evidence type="ECO:0000313" key="2">
    <source>
        <dbReference type="EMBL" id="GIY36877.1"/>
    </source>
</evidence>